<name>A0ABW0W0R2_9BACL</name>
<dbReference type="Proteomes" id="UP001596047">
    <property type="component" value="Unassembled WGS sequence"/>
</dbReference>
<sequence>MNKYNDTSIIHHAEVYSGVHTHIRLPDSLNIAALLEKLKKKHILLESPKQHFSGSLANMNMI</sequence>
<protein>
    <submittedName>
        <fullName evidence="1">Uncharacterized protein</fullName>
    </submittedName>
</protein>
<accession>A0ABW0W0R2</accession>
<keyword evidence="2" id="KW-1185">Reference proteome</keyword>
<proteinExistence type="predicted"/>
<organism evidence="1 2">
    <name type="scientific">Paenibacillus solisilvae</name>
    <dbReference type="NCBI Taxonomy" id="2486751"/>
    <lineage>
        <taxon>Bacteria</taxon>
        <taxon>Bacillati</taxon>
        <taxon>Bacillota</taxon>
        <taxon>Bacilli</taxon>
        <taxon>Bacillales</taxon>
        <taxon>Paenibacillaceae</taxon>
        <taxon>Paenibacillus</taxon>
    </lineage>
</organism>
<dbReference type="RefSeq" id="WP_379188571.1">
    <property type="nucleotide sequence ID" value="NZ_JBHSOW010000043.1"/>
</dbReference>
<comment type="caution">
    <text evidence="1">The sequence shown here is derived from an EMBL/GenBank/DDBJ whole genome shotgun (WGS) entry which is preliminary data.</text>
</comment>
<reference evidence="2" key="1">
    <citation type="journal article" date="2019" name="Int. J. Syst. Evol. Microbiol.">
        <title>The Global Catalogue of Microorganisms (GCM) 10K type strain sequencing project: providing services to taxonomists for standard genome sequencing and annotation.</title>
        <authorList>
            <consortium name="The Broad Institute Genomics Platform"/>
            <consortium name="The Broad Institute Genome Sequencing Center for Infectious Disease"/>
            <person name="Wu L."/>
            <person name="Ma J."/>
        </authorList>
    </citation>
    <scope>NUCLEOTIDE SEQUENCE [LARGE SCALE GENOMIC DNA]</scope>
    <source>
        <strain evidence="2">CGMCC 1.3240</strain>
    </source>
</reference>
<dbReference type="EMBL" id="JBHSOW010000043">
    <property type="protein sequence ID" value="MFC5650020.1"/>
    <property type="molecule type" value="Genomic_DNA"/>
</dbReference>
<evidence type="ECO:0000313" key="2">
    <source>
        <dbReference type="Proteomes" id="UP001596047"/>
    </source>
</evidence>
<gene>
    <name evidence="1" type="ORF">ACFPYJ_13000</name>
</gene>
<evidence type="ECO:0000313" key="1">
    <source>
        <dbReference type="EMBL" id="MFC5650020.1"/>
    </source>
</evidence>